<dbReference type="PANTHER" id="PTHR43684:SF4">
    <property type="entry name" value="ENOYL-COA HYDRATASE_ISOMERASE FAMILY PROTEIN (AFU_ORTHOLOGUE AFUA_1G01890)"/>
    <property type="match status" value="1"/>
</dbReference>
<accession>A0A316Z8N5</accession>
<proteinExistence type="inferred from homology"/>
<dbReference type="RefSeq" id="XP_025598426.1">
    <property type="nucleotide sequence ID" value="XM_025742316.1"/>
</dbReference>
<dbReference type="SUPFAM" id="SSF52096">
    <property type="entry name" value="ClpP/crotonase"/>
    <property type="match status" value="1"/>
</dbReference>
<keyword evidence="3" id="KW-1185">Reference proteome</keyword>
<dbReference type="OrthoDB" id="2018133at2759"/>
<dbReference type="Pfam" id="PF00378">
    <property type="entry name" value="ECH_1"/>
    <property type="match status" value="1"/>
</dbReference>
<dbReference type="InterPro" id="IPR029045">
    <property type="entry name" value="ClpP/crotonase-like_dom_sf"/>
</dbReference>
<dbReference type="AlphaFoldDB" id="A0A316Z8N5"/>
<gene>
    <name evidence="2" type="ORF">FA09DRAFT_329775</name>
</gene>
<dbReference type="InterPro" id="IPR051053">
    <property type="entry name" value="ECH/Chromodomain_protein"/>
</dbReference>
<dbReference type="Gene3D" id="3.90.226.10">
    <property type="entry name" value="2-enoyl-CoA Hydratase, Chain A, domain 1"/>
    <property type="match status" value="1"/>
</dbReference>
<dbReference type="CDD" id="cd06558">
    <property type="entry name" value="crotonase-like"/>
    <property type="match status" value="1"/>
</dbReference>
<comment type="similarity">
    <text evidence="1">Belongs to the enoyl-CoA hydratase/isomerase family.</text>
</comment>
<dbReference type="PANTHER" id="PTHR43684">
    <property type="match status" value="1"/>
</dbReference>
<dbReference type="EMBL" id="KZ819292">
    <property type="protein sequence ID" value="PWN98147.1"/>
    <property type="molecule type" value="Genomic_DNA"/>
</dbReference>
<protein>
    <submittedName>
        <fullName evidence="2">ClpP/crotonase</fullName>
    </submittedName>
</protein>
<organism evidence="2 3">
    <name type="scientific">Tilletiopsis washingtonensis</name>
    <dbReference type="NCBI Taxonomy" id="58919"/>
    <lineage>
        <taxon>Eukaryota</taxon>
        <taxon>Fungi</taxon>
        <taxon>Dikarya</taxon>
        <taxon>Basidiomycota</taxon>
        <taxon>Ustilaginomycotina</taxon>
        <taxon>Exobasidiomycetes</taxon>
        <taxon>Entylomatales</taxon>
        <taxon>Entylomatales incertae sedis</taxon>
        <taxon>Tilletiopsis</taxon>
    </lineage>
</organism>
<dbReference type="GeneID" id="37269860"/>
<evidence type="ECO:0000313" key="2">
    <source>
        <dbReference type="EMBL" id="PWN98147.1"/>
    </source>
</evidence>
<name>A0A316Z8N5_9BASI</name>
<dbReference type="InterPro" id="IPR001753">
    <property type="entry name" value="Enoyl-CoA_hydra/iso"/>
</dbReference>
<dbReference type="STRING" id="58919.A0A316Z8N5"/>
<reference evidence="2 3" key="1">
    <citation type="journal article" date="2018" name="Mol. Biol. Evol.">
        <title>Broad Genomic Sampling Reveals a Smut Pathogenic Ancestry of the Fungal Clade Ustilaginomycotina.</title>
        <authorList>
            <person name="Kijpornyongpan T."/>
            <person name="Mondo S.J."/>
            <person name="Barry K."/>
            <person name="Sandor L."/>
            <person name="Lee J."/>
            <person name="Lipzen A."/>
            <person name="Pangilinan J."/>
            <person name="LaButti K."/>
            <person name="Hainaut M."/>
            <person name="Henrissat B."/>
            <person name="Grigoriev I.V."/>
            <person name="Spatafora J.W."/>
            <person name="Aime M.C."/>
        </authorList>
    </citation>
    <scope>NUCLEOTIDE SEQUENCE [LARGE SCALE GENOMIC DNA]</scope>
    <source>
        <strain evidence="2 3">MCA 4186</strain>
    </source>
</reference>
<evidence type="ECO:0000313" key="3">
    <source>
        <dbReference type="Proteomes" id="UP000245946"/>
    </source>
</evidence>
<evidence type="ECO:0000256" key="1">
    <source>
        <dbReference type="ARBA" id="ARBA00005254"/>
    </source>
</evidence>
<dbReference type="Proteomes" id="UP000245946">
    <property type="component" value="Unassembled WGS sequence"/>
</dbReference>
<sequence>MPASVLHNPHPAVRTLDAAAFDYKGYGWRHVTVALDEFGVLLLTLNRPERHNAYTNEMCHDIVFALELADADPRVKAVVMTGAGKSYCAGADLAGGFGASDPNLSLNQHRDGGGQASGAVLRCRKLVVAAVNGNAVGVGITMILPADLRLVSKDAKVGLPFTKRGITLEGMSAYILPRLVGHANALEIAMTGDVYPATSPKWAQLWNQVLPAEEVLPTALALARRLAQENSVVSMALNKQLLWRTPDTPEATHLLDSKCIYETSRGDAQEGIKSFMEKRKAQFPGTMKDLERFGFYPWWTQPDVEGTKTRGLAKL</sequence>